<dbReference type="OrthoDB" id="4062651at2759"/>
<evidence type="ECO:0000256" key="8">
    <source>
        <dbReference type="ARBA" id="ARBA00048679"/>
    </source>
</evidence>
<sequence length="338" mass="37511">MGFLSGFCFSLEKRGRSTGGGEEVADDGGETWEFFYELRALQKATNFFAESNLICRAGFGAVYKGLMPNGQMVAVKKHHFNSDQGLIQFTNKVKLLLKVQHKNLVPLLGCCAEGHEMILVHEYHPYCILDSILSDKKKLASLDWPKRFQIITGVARGLLYLHEEAPQRIIHGDINASNIFLDGQLNPKIAHLGVARFPHCTDPYGYMAPEYLSIKADVFSFGVLVLEIVSGEKNYNWHGSEAADFLSYAWMLFQEGRSLDLVDPSLDECDFGEAAMCIQLGLLCCQESAKERPDMSCVHLMLSSDSSTLPKPGKPPGGSIIDGNDENSFSFSSMYEGR</sequence>
<dbReference type="AlphaFoldDB" id="A0A5J5BHL8"/>
<dbReference type="Proteomes" id="UP000325577">
    <property type="component" value="Linkage Group LG13"/>
</dbReference>
<dbReference type="InterPro" id="IPR001245">
    <property type="entry name" value="Ser-Thr/Tyr_kinase_cat_dom"/>
</dbReference>
<reference evidence="11 12" key="1">
    <citation type="submission" date="2019-09" db="EMBL/GenBank/DDBJ databases">
        <title>A chromosome-level genome assembly of the Chinese tupelo Nyssa sinensis.</title>
        <authorList>
            <person name="Yang X."/>
            <person name="Kang M."/>
            <person name="Yang Y."/>
            <person name="Xiong H."/>
            <person name="Wang M."/>
            <person name="Zhang Z."/>
            <person name="Wang Z."/>
            <person name="Wu H."/>
            <person name="Ma T."/>
            <person name="Liu J."/>
            <person name="Xi Z."/>
        </authorList>
    </citation>
    <scope>NUCLEOTIDE SEQUENCE [LARGE SCALE GENOMIC DNA]</scope>
    <source>
        <strain evidence="11">J267</strain>
        <tissue evidence="11">Leaf</tissue>
    </source>
</reference>
<evidence type="ECO:0000313" key="11">
    <source>
        <dbReference type="EMBL" id="KAA8541242.1"/>
    </source>
</evidence>
<name>A0A5J5BHL8_9ASTE</name>
<feature type="region of interest" description="Disordered" evidence="9">
    <location>
        <begin position="306"/>
        <end position="338"/>
    </location>
</feature>
<proteinExistence type="predicted"/>
<dbReference type="EC" id="2.7.11.1" evidence="1"/>
<evidence type="ECO:0000259" key="10">
    <source>
        <dbReference type="PROSITE" id="PS50011"/>
    </source>
</evidence>
<evidence type="ECO:0000256" key="2">
    <source>
        <dbReference type="ARBA" id="ARBA00022527"/>
    </source>
</evidence>
<dbReference type="FunFam" id="1.10.510.10:FF:001023">
    <property type="entry name" value="Os07g0541700 protein"/>
    <property type="match status" value="1"/>
</dbReference>
<evidence type="ECO:0000256" key="3">
    <source>
        <dbReference type="ARBA" id="ARBA00022679"/>
    </source>
</evidence>
<keyword evidence="12" id="KW-1185">Reference proteome</keyword>
<dbReference type="Gene3D" id="3.30.200.20">
    <property type="entry name" value="Phosphorylase Kinase, domain 1"/>
    <property type="match status" value="1"/>
</dbReference>
<comment type="catalytic activity">
    <reaction evidence="7">
        <text>L-threonyl-[protein] + ATP = O-phospho-L-threonyl-[protein] + ADP + H(+)</text>
        <dbReference type="Rhea" id="RHEA:46608"/>
        <dbReference type="Rhea" id="RHEA-COMP:11060"/>
        <dbReference type="Rhea" id="RHEA-COMP:11605"/>
        <dbReference type="ChEBI" id="CHEBI:15378"/>
        <dbReference type="ChEBI" id="CHEBI:30013"/>
        <dbReference type="ChEBI" id="CHEBI:30616"/>
        <dbReference type="ChEBI" id="CHEBI:61977"/>
        <dbReference type="ChEBI" id="CHEBI:456216"/>
        <dbReference type="EC" id="2.7.11.1"/>
    </reaction>
</comment>
<gene>
    <name evidence="11" type="ORF">F0562_025151</name>
</gene>
<dbReference type="InterPro" id="IPR000719">
    <property type="entry name" value="Prot_kinase_dom"/>
</dbReference>
<feature type="domain" description="Protein kinase" evidence="10">
    <location>
        <begin position="48"/>
        <end position="302"/>
    </location>
</feature>
<evidence type="ECO:0000256" key="4">
    <source>
        <dbReference type="ARBA" id="ARBA00022741"/>
    </source>
</evidence>
<feature type="compositionally biased region" description="Polar residues" evidence="9">
    <location>
        <begin position="326"/>
        <end position="338"/>
    </location>
</feature>
<dbReference type="GO" id="GO:0004674">
    <property type="term" value="F:protein serine/threonine kinase activity"/>
    <property type="evidence" value="ECO:0007669"/>
    <property type="project" value="UniProtKB-KW"/>
</dbReference>
<dbReference type="PANTHER" id="PTHR47973">
    <property type="entry name" value="CYSTEINE-RICH RECEPTOR-LIKE PROTEIN KINASE 3"/>
    <property type="match status" value="1"/>
</dbReference>
<keyword evidence="3" id="KW-0808">Transferase</keyword>
<keyword evidence="2" id="KW-0723">Serine/threonine-protein kinase</keyword>
<keyword evidence="6" id="KW-0067">ATP-binding</keyword>
<dbReference type="InterPro" id="IPR011009">
    <property type="entry name" value="Kinase-like_dom_sf"/>
</dbReference>
<dbReference type="PROSITE" id="PS50011">
    <property type="entry name" value="PROTEIN_KINASE_DOM"/>
    <property type="match status" value="1"/>
</dbReference>
<organism evidence="11 12">
    <name type="scientific">Nyssa sinensis</name>
    <dbReference type="NCBI Taxonomy" id="561372"/>
    <lineage>
        <taxon>Eukaryota</taxon>
        <taxon>Viridiplantae</taxon>
        <taxon>Streptophyta</taxon>
        <taxon>Embryophyta</taxon>
        <taxon>Tracheophyta</taxon>
        <taxon>Spermatophyta</taxon>
        <taxon>Magnoliopsida</taxon>
        <taxon>eudicotyledons</taxon>
        <taxon>Gunneridae</taxon>
        <taxon>Pentapetalae</taxon>
        <taxon>asterids</taxon>
        <taxon>Cornales</taxon>
        <taxon>Nyssaceae</taxon>
        <taxon>Nyssa</taxon>
    </lineage>
</organism>
<dbReference type="SUPFAM" id="SSF56112">
    <property type="entry name" value="Protein kinase-like (PK-like)"/>
    <property type="match status" value="1"/>
</dbReference>
<dbReference type="EMBL" id="CM018036">
    <property type="protein sequence ID" value="KAA8541242.1"/>
    <property type="molecule type" value="Genomic_DNA"/>
</dbReference>
<dbReference type="Gene3D" id="1.10.510.10">
    <property type="entry name" value="Transferase(Phosphotransferase) domain 1"/>
    <property type="match status" value="1"/>
</dbReference>
<evidence type="ECO:0000256" key="1">
    <source>
        <dbReference type="ARBA" id="ARBA00012513"/>
    </source>
</evidence>
<comment type="catalytic activity">
    <reaction evidence="8">
        <text>L-seryl-[protein] + ATP = O-phospho-L-seryl-[protein] + ADP + H(+)</text>
        <dbReference type="Rhea" id="RHEA:17989"/>
        <dbReference type="Rhea" id="RHEA-COMP:9863"/>
        <dbReference type="Rhea" id="RHEA-COMP:11604"/>
        <dbReference type="ChEBI" id="CHEBI:15378"/>
        <dbReference type="ChEBI" id="CHEBI:29999"/>
        <dbReference type="ChEBI" id="CHEBI:30616"/>
        <dbReference type="ChEBI" id="CHEBI:83421"/>
        <dbReference type="ChEBI" id="CHEBI:456216"/>
        <dbReference type="EC" id="2.7.11.1"/>
    </reaction>
</comment>
<dbReference type="FunFam" id="3.30.200.20:FF:000039">
    <property type="entry name" value="receptor-like protein kinase FERONIA"/>
    <property type="match status" value="1"/>
</dbReference>
<evidence type="ECO:0000313" key="12">
    <source>
        <dbReference type="Proteomes" id="UP000325577"/>
    </source>
</evidence>
<dbReference type="InterPro" id="IPR052059">
    <property type="entry name" value="CR_Ser/Thr_kinase"/>
</dbReference>
<dbReference type="GO" id="GO:0005524">
    <property type="term" value="F:ATP binding"/>
    <property type="evidence" value="ECO:0007669"/>
    <property type="project" value="UniProtKB-KW"/>
</dbReference>
<keyword evidence="5" id="KW-0418">Kinase</keyword>
<evidence type="ECO:0000256" key="5">
    <source>
        <dbReference type="ARBA" id="ARBA00022777"/>
    </source>
</evidence>
<dbReference type="Pfam" id="PF07714">
    <property type="entry name" value="PK_Tyr_Ser-Thr"/>
    <property type="match status" value="1"/>
</dbReference>
<keyword evidence="4" id="KW-0547">Nucleotide-binding</keyword>
<protein>
    <recommendedName>
        <fullName evidence="1">non-specific serine/threonine protein kinase</fullName>
        <ecNumber evidence="1">2.7.11.1</ecNumber>
    </recommendedName>
</protein>
<accession>A0A5J5BHL8</accession>
<evidence type="ECO:0000256" key="9">
    <source>
        <dbReference type="SAM" id="MobiDB-lite"/>
    </source>
</evidence>
<evidence type="ECO:0000256" key="7">
    <source>
        <dbReference type="ARBA" id="ARBA00047899"/>
    </source>
</evidence>
<evidence type="ECO:0000256" key="6">
    <source>
        <dbReference type="ARBA" id="ARBA00022840"/>
    </source>
</evidence>